<dbReference type="NCBIfam" id="TIGR00199">
    <property type="entry name" value="PncC_domain"/>
    <property type="match status" value="1"/>
</dbReference>
<dbReference type="InterPro" id="IPR036425">
    <property type="entry name" value="MoaB/Mog-like_dom_sf"/>
</dbReference>
<dbReference type="CDD" id="cd00885">
    <property type="entry name" value="cinA"/>
    <property type="match status" value="1"/>
</dbReference>
<evidence type="ECO:0000256" key="1">
    <source>
        <dbReference type="HAMAP-Rule" id="MF_00226"/>
    </source>
</evidence>
<dbReference type="InterPro" id="IPR041424">
    <property type="entry name" value="CinA_KH"/>
</dbReference>
<proteinExistence type="inferred from homology"/>
<dbReference type="InterPro" id="IPR036653">
    <property type="entry name" value="CinA-like_C"/>
</dbReference>
<dbReference type="Gene3D" id="3.90.950.20">
    <property type="entry name" value="CinA-like"/>
    <property type="match status" value="1"/>
</dbReference>
<reference evidence="3 4" key="1">
    <citation type="submission" date="2017-07" db="EMBL/GenBank/DDBJ databases">
        <title>Isolation and whole genome analysis of endospore-forming bacteria from heroin.</title>
        <authorList>
            <person name="Kalinowski J."/>
            <person name="Ahrens B."/>
            <person name="Al-Dilaimi A."/>
            <person name="Winkler A."/>
            <person name="Wibberg D."/>
            <person name="Schleenbecker U."/>
            <person name="Ruckert C."/>
            <person name="Wolfel R."/>
            <person name="Grass G."/>
        </authorList>
    </citation>
    <scope>NUCLEOTIDE SEQUENCE [LARGE SCALE GENOMIC DNA]</scope>
    <source>
        <strain evidence="3 4">7539</strain>
    </source>
</reference>
<dbReference type="NCBIfam" id="TIGR00200">
    <property type="entry name" value="cinA_nterm"/>
    <property type="match status" value="1"/>
</dbReference>
<dbReference type="Pfam" id="PF18146">
    <property type="entry name" value="CinA_KH"/>
    <property type="match status" value="1"/>
</dbReference>
<dbReference type="PANTHER" id="PTHR13939">
    <property type="entry name" value="NICOTINAMIDE-NUCLEOTIDE AMIDOHYDROLASE PNCC"/>
    <property type="match status" value="1"/>
</dbReference>
<evidence type="ECO:0000313" key="3">
    <source>
        <dbReference type="EMBL" id="PAE90099.1"/>
    </source>
</evidence>
<dbReference type="InterPro" id="IPR001453">
    <property type="entry name" value="MoaB/Mog_dom"/>
</dbReference>
<evidence type="ECO:0000313" key="4">
    <source>
        <dbReference type="Proteomes" id="UP000216207"/>
    </source>
</evidence>
<comment type="similarity">
    <text evidence="1">Belongs to the CinA family.</text>
</comment>
<organism evidence="3 4">
    <name type="scientific">Shouchella clausii</name>
    <name type="common">Alkalihalobacillus clausii</name>
    <dbReference type="NCBI Taxonomy" id="79880"/>
    <lineage>
        <taxon>Bacteria</taxon>
        <taxon>Bacillati</taxon>
        <taxon>Bacillota</taxon>
        <taxon>Bacilli</taxon>
        <taxon>Bacillales</taxon>
        <taxon>Bacillaceae</taxon>
        <taxon>Shouchella</taxon>
    </lineage>
</organism>
<dbReference type="PANTHER" id="PTHR13939:SF0">
    <property type="entry name" value="NMN AMIDOHYDROLASE-LIKE PROTEIN YFAY"/>
    <property type="match status" value="1"/>
</dbReference>
<dbReference type="SMART" id="SM00852">
    <property type="entry name" value="MoCF_biosynth"/>
    <property type="match status" value="1"/>
</dbReference>
<accession>A0A268P3K5</accession>
<gene>
    <name evidence="1" type="primary">cinA</name>
    <name evidence="3" type="ORF">CHH72_03715</name>
</gene>
<protein>
    <recommendedName>
        <fullName evidence="1">Putative competence-damage inducible protein</fullName>
    </recommendedName>
</protein>
<dbReference type="NCBIfam" id="TIGR00177">
    <property type="entry name" value="molyb_syn"/>
    <property type="match status" value="1"/>
</dbReference>
<dbReference type="Proteomes" id="UP000216207">
    <property type="component" value="Unassembled WGS sequence"/>
</dbReference>
<dbReference type="Pfam" id="PF02464">
    <property type="entry name" value="CinA"/>
    <property type="match status" value="1"/>
</dbReference>
<dbReference type="AlphaFoldDB" id="A0A268P3K5"/>
<sequence>MNAEIMAVGSELLLGQIANTNGQFISKQLASIGVDVYRHTVVGDNEDRLKIALQEAYERADLVILTGGLGPTKDDLTKETVAAFCGKRLVYDENALHEIEDYFKRHNRVMTPNNKKQAYVIEGCTVLANRHGMAPGMLCELEDGKKLALLPGPPSEMKPMFVNELLPKLLGATEQTEITSRVLHFFGIGESQLETDLLDLIATQTNPTIAPLAGDGEVKLRLTVKHADKNEAARLLDETETLIRKRVGSYLYGYNETTLVKETFLRLQASGLTIASAESLTAGLFSSELAAFAGASHVLKGSVTAYSNELKQQLLQVSSATLASDGAISEACALEMARGVKTLYGSDIAISFTGVAGPGVQEGHEAGTVFLALLLPGGKERVYTLSLSGGRNAVRMRAVKFGYFYLLEELKRSNGSK</sequence>
<dbReference type="Gene3D" id="3.40.980.10">
    <property type="entry name" value="MoaB/Mog-like domain"/>
    <property type="match status" value="1"/>
</dbReference>
<dbReference type="HAMAP" id="MF_00226_B">
    <property type="entry name" value="CinA_B"/>
    <property type="match status" value="1"/>
</dbReference>
<dbReference type="InterPro" id="IPR008136">
    <property type="entry name" value="CinA_C"/>
</dbReference>
<dbReference type="InterPro" id="IPR050101">
    <property type="entry name" value="CinA"/>
</dbReference>
<dbReference type="EMBL" id="NPCC01000005">
    <property type="protein sequence ID" value="PAE90099.1"/>
    <property type="molecule type" value="Genomic_DNA"/>
</dbReference>
<dbReference type="Gene3D" id="3.30.70.2860">
    <property type="match status" value="1"/>
</dbReference>
<evidence type="ECO:0000259" key="2">
    <source>
        <dbReference type="SMART" id="SM00852"/>
    </source>
</evidence>
<dbReference type="SUPFAM" id="SSF53218">
    <property type="entry name" value="Molybdenum cofactor biosynthesis proteins"/>
    <property type="match status" value="1"/>
</dbReference>
<feature type="domain" description="MoaB/Mog" evidence="2">
    <location>
        <begin position="4"/>
        <end position="172"/>
    </location>
</feature>
<dbReference type="SMR" id="A0A268P3K5"/>
<comment type="caution">
    <text evidence="3">The sequence shown here is derived from an EMBL/GenBank/DDBJ whole genome shotgun (WGS) entry which is preliminary data.</text>
</comment>
<dbReference type="OMA" id="TAPGMIW"/>
<dbReference type="NCBIfam" id="NF001813">
    <property type="entry name" value="PRK00549.1"/>
    <property type="match status" value="1"/>
</dbReference>
<dbReference type="Pfam" id="PF00994">
    <property type="entry name" value="MoCF_biosynth"/>
    <property type="match status" value="1"/>
</dbReference>
<dbReference type="InterPro" id="IPR008135">
    <property type="entry name" value="Competence-induced_CinA"/>
</dbReference>
<dbReference type="PIRSF" id="PIRSF006728">
    <property type="entry name" value="CinA"/>
    <property type="match status" value="1"/>
</dbReference>
<name>A0A268P3K5_SHOCL</name>
<dbReference type="SUPFAM" id="SSF142433">
    <property type="entry name" value="CinA-like"/>
    <property type="match status" value="1"/>
</dbReference>